<protein>
    <submittedName>
        <fullName evidence="1">Uncharacterized protein</fullName>
    </submittedName>
</protein>
<organism evidence="1 2">
    <name type="scientific">Portunus trituberculatus</name>
    <name type="common">Swimming crab</name>
    <name type="synonym">Neptunus trituberculatus</name>
    <dbReference type="NCBI Taxonomy" id="210409"/>
    <lineage>
        <taxon>Eukaryota</taxon>
        <taxon>Metazoa</taxon>
        <taxon>Ecdysozoa</taxon>
        <taxon>Arthropoda</taxon>
        <taxon>Crustacea</taxon>
        <taxon>Multicrustacea</taxon>
        <taxon>Malacostraca</taxon>
        <taxon>Eumalacostraca</taxon>
        <taxon>Eucarida</taxon>
        <taxon>Decapoda</taxon>
        <taxon>Pleocyemata</taxon>
        <taxon>Brachyura</taxon>
        <taxon>Eubrachyura</taxon>
        <taxon>Portunoidea</taxon>
        <taxon>Portunidae</taxon>
        <taxon>Portuninae</taxon>
        <taxon>Portunus</taxon>
    </lineage>
</organism>
<evidence type="ECO:0000313" key="1">
    <source>
        <dbReference type="EMBL" id="MPC79397.1"/>
    </source>
</evidence>
<name>A0A5B7ICZ1_PORTR</name>
<accession>A0A5B7ICZ1</accession>
<gene>
    <name evidence="1" type="ORF">E2C01_073923</name>
</gene>
<dbReference type="Proteomes" id="UP000324222">
    <property type="component" value="Unassembled WGS sequence"/>
</dbReference>
<dbReference type="EMBL" id="VSRR010051019">
    <property type="protein sequence ID" value="MPC79397.1"/>
    <property type="molecule type" value="Genomic_DNA"/>
</dbReference>
<comment type="caution">
    <text evidence="1">The sequence shown here is derived from an EMBL/GenBank/DDBJ whole genome shotgun (WGS) entry which is preliminary data.</text>
</comment>
<sequence length="121" mass="12989">MLPQPASTLRCLACTTTIPPPIPPPSLPPLQSPLPVYHASCTADARGTEAHDTTALTVTRPHNDASVDCYLIKGNCHLRRRQVLASSGYNTGPLLEYGRDGNQGGAVKCEQKKQKKSIDLV</sequence>
<reference evidence="1 2" key="1">
    <citation type="submission" date="2019-05" db="EMBL/GenBank/DDBJ databases">
        <title>Another draft genome of Portunus trituberculatus and its Hox gene families provides insights of decapod evolution.</title>
        <authorList>
            <person name="Jeong J.-H."/>
            <person name="Song I."/>
            <person name="Kim S."/>
            <person name="Choi T."/>
            <person name="Kim D."/>
            <person name="Ryu S."/>
            <person name="Kim W."/>
        </authorList>
    </citation>
    <scope>NUCLEOTIDE SEQUENCE [LARGE SCALE GENOMIC DNA]</scope>
    <source>
        <tissue evidence="1">Muscle</tissue>
    </source>
</reference>
<keyword evidence="2" id="KW-1185">Reference proteome</keyword>
<proteinExistence type="predicted"/>
<dbReference type="AlphaFoldDB" id="A0A5B7ICZ1"/>
<evidence type="ECO:0000313" key="2">
    <source>
        <dbReference type="Proteomes" id="UP000324222"/>
    </source>
</evidence>